<sequence length="750" mass="81792">MKLRIICIFALVLLNACATGNPAFQEAQALRAQGRTEESLVKFGQARQLDPNNAQIRMAYETYREQVITQFLSDANDALLKSNYAQATLIYQRILATDPGNRRALDGLRRVQRAPVDGQLLHAAENALAAKDEEGARQQLRMILAEEPDHARARELLGLIEQRTQSPTNSPELAEAYRRTISLDFSEASIKQVFEILSKTSGLNFVFDKDVHMDQKVTVYLRKTSIKDAINTVLLTGQLAQRVLDKSTVLIYPDTTAKQKDYQPLTVRSFFLANAEAEDVAASLKTLLKTRDIVVDKKQNMILMRDTPEAISLAERIVALHDLSEPEVMLEVEVLEVNRDRLTNLGVTFPDQLSLVPLPSGTALTLADILHARSSTTGATISPLVINAKGTDNDANLLANPRIRVRNKETAKILIGDKVPNITSTSTTTGFVAENIQYLDVGLKLEVTPTISINDEVAIKISLEVSTIANQVTTTTGSLAYTIGTRSASTVLRLRDGENQILAGLIDDERTRTSTHIPGFGNIPILGRLFGTDQNEKKNDEIVLSITPRLIRNKPRMQLQTMEFQSGTESSLRDMSIHSNNTSDDDRSNAAGTPSPKGNASPETNPNQTDGLQWRGPLQVKTGDTFRVDLDMKPTQPLASLPMVIGYDPKQVEVLDVKEGPFLAQGGVATLFTQRVDRSVGQIYVTDARNSDLKAATGATATATVLSLTFKALSPSASAQIRVISAAGATPDGTAVNIQLPAPQSVLISP</sequence>
<keyword evidence="2 7" id="KW-0732">Signal</keyword>
<dbReference type="AlphaFoldDB" id="A0A226WTA9"/>
<dbReference type="SUPFAM" id="SSF48452">
    <property type="entry name" value="TPR-like"/>
    <property type="match status" value="1"/>
</dbReference>
<feature type="signal peptide" evidence="7">
    <location>
        <begin position="1"/>
        <end position="18"/>
    </location>
</feature>
<dbReference type="Gene3D" id="3.30.1370.130">
    <property type="match status" value="1"/>
</dbReference>
<evidence type="ECO:0000259" key="9">
    <source>
        <dbReference type="Pfam" id="PF00963"/>
    </source>
</evidence>
<reference evidence="12" key="1">
    <citation type="submission" date="2017-01" db="EMBL/GenBank/DDBJ databases">
        <title>Genome Analysis of Deinococcus marmoris KOPRI26562.</title>
        <authorList>
            <person name="Kim J.H."/>
            <person name="Oh H.-M."/>
        </authorList>
    </citation>
    <scope>NUCLEOTIDE SEQUENCE [LARGE SCALE GENOMIC DNA]</scope>
    <source>
        <strain evidence="12">PAMC 26633</strain>
    </source>
</reference>
<feature type="domain" description="Type II/III secretion system secretin-like" evidence="8">
    <location>
        <begin position="391"/>
        <end position="552"/>
    </location>
</feature>
<dbReference type="EMBL" id="MTHB01000222">
    <property type="protein sequence ID" value="OXC74353.1"/>
    <property type="molecule type" value="Genomic_DNA"/>
</dbReference>
<dbReference type="RefSeq" id="WP_089164074.1">
    <property type="nucleotide sequence ID" value="NZ_MTHB01000222.1"/>
</dbReference>
<keyword evidence="5" id="KW-0813">Transport</keyword>
<feature type="domain" description="Cohesin" evidence="9">
    <location>
        <begin position="620"/>
        <end position="739"/>
    </location>
</feature>
<dbReference type="Gene3D" id="3.30.1370.120">
    <property type="match status" value="1"/>
</dbReference>
<dbReference type="InterPro" id="IPR001775">
    <property type="entry name" value="GspD/PilQ"/>
</dbReference>
<evidence type="ECO:0000256" key="6">
    <source>
        <dbReference type="SAM" id="MobiDB-lite"/>
    </source>
</evidence>
<dbReference type="Pfam" id="PF03958">
    <property type="entry name" value="Secretin_N"/>
    <property type="match status" value="1"/>
</dbReference>
<dbReference type="InterPro" id="IPR038591">
    <property type="entry name" value="NolW-like_sf"/>
</dbReference>
<dbReference type="GO" id="GO:0000272">
    <property type="term" value="P:polysaccharide catabolic process"/>
    <property type="evidence" value="ECO:0007669"/>
    <property type="project" value="InterPro"/>
</dbReference>
<comment type="similarity">
    <text evidence="4">Belongs to the bacterial secretin family.</text>
</comment>
<protein>
    <submittedName>
        <fullName evidence="11">Putative secretion system X protein GspD</fullName>
    </submittedName>
</protein>
<dbReference type="CDD" id="cd08547">
    <property type="entry name" value="Type_II_cohesin"/>
    <property type="match status" value="1"/>
</dbReference>
<evidence type="ECO:0000313" key="11">
    <source>
        <dbReference type="EMBL" id="OXC74353.1"/>
    </source>
</evidence>
<dbReference type="SUPFAM" id="SSF49384">
    <property type="entry name" value="Carbohydrate-binding domain"/>
    <property type="match status" value="1"/>
</dbReference>
<feature type="compositionally biased region" description="Polar residues" evidence="6">
    <location>
        <begin position="558"/>
        <end position="570"/>
    </location>
</feature>
<dbReference type="Pfam" id="PF00963">
    <property type="entry name" value="Cohesin"/>
    <property type="match status" value="1"/>
</dbReference>
<dbReference type="InterPro" id="IPR050810">
    <property type="entry name" value="Bact_Secretion_Sys_Channel"/>
</dbReference>
<feature type="compositionally biased region" description="Polar residues" evidence="6">
    <location>
        <begin position="590"/>
        <end position="611"/>
    </location>
</feature>
<dbReference type="InterPro" id="IPR011990">
    <property type="entry name" value="TPR-like_helical_dom_sf"/>
</dbReference>
<dbReference type="PRINTS" id="PR00811">
    <property type="entry name" value="BCTERIALGSPD"/>
</dbReference>
<dbReference type="Proteomes" id="UP000214720">
    <property type="component" value="Unassembled WGS sequence"/>
</dbReference>
<evidence type="ECO:0000256" key="4">
    <source>
        <dbReference type="RuleBase" id="RU004003"/>
    </source>
</evidence>
<comment type="caution">
    <text evidence="11">The sequence shown here is derived from an EMBL/GenBank/DDBJ whole genome shotgun (WGS) entry which is preliminary data.</text>
</comment>
<evidence type="ECO:0000313" key="12">
    <source>
        <dbReference type="Proteomes" id="UP000214720"/>
    </source>
</evidence>
<keyword evidence="3" id="KW-0472">Membrane</keyword>
<evidence type="ECO:0000256" key="2">
    <source>
        <dbReference type="ARBA" id="ARBA00022729"/>
    </source>
</evidence>
<dbReference type="InterPro" id="IPR005644">
    <property type="entry name" value="NolW-like"/>
</dbReference>
<organism evidence="11 12">
    <name type="scientific">Caballeronia sordidicola</name>
    <name type="common">Burkholderia sordidicola</name>
    <dbReference type="NCBI Taxonomy" id="196367"/>
    <lineage>
        <taxon>Bacteria</taxon>
        <taxon>Pseudomonadati</taxon>
        <taxon>Pseudomonadota</taxon>
        <taxon>Betaproteobacteria</taxon>
        <taxon>Burkholderiales</taxon>
        <taxon>Burkholderiaceae</taxon>
        <taxon>Caballeronia</taxon>
    </lineage>
</organism>
<dbReference type="OrthoDB" id="9775455at2"/>
<evidence type="ECO:0000256" key="7">
    <source>
        <dbReference type="SAM" id="SignalP"/>
    </source>
</evidence>
<dbReference type="InterPro" id="IPR008965">
    <property type="entry name" value="CBM2/CBM3_carb-bd_dom_sf"/>
</dbReference>
<accession>A0A226WTA9</accession>
<dbReference type="Pfam" id="PF00263">
    <property type="entry name" value="Secretin"/>
    <property type="match status" value="1"/>
</dbReference>
<dbReference type="PANTHER" id="PTHR30332">
    <property type="entry name" value="PROBABLE GENERAL SECRETION PATHWAY PROTEIN D"/>
    <property type="match status" value="1"/>
</dbReference>
<evidence type="ECO:0000259" key="8">
    <source>
        <dbReference type="Pfam" id="PF00263"/>
    </source>
</evidence>
<feature type="region of interest" description="Disordered" evidence="6">
    <location>
        <begin position="556"/>
        <end position="617"/>
    </location>
</feature>
<feature type="domain" description="NolW-like" evidence="10">
    <location>
        <begin position="267"/>
        <end position="322"/>
    </location>
</feature>
<gene>
    <name evidence="11" type="ORF">BSU04_32355</name>
</gene>
<evidence type="ECO:0000256" key="5">
    <source>
        <dbReference type="RuleBase" id="RU004004"/>
    </source>
</evidence>
<proteinExistence type="inferred from homology"/>
<dbReference type="InterPro" id="IPR004846">
    <property type="entry name" value="T2SS/T3SS_dom"/>
</dbReference>
<dbReference type="GO" id="GO:0015627">
    <property type="term" value="C:type II protein secretion system complex"/>
    <property type="evidence" value="ECO:0007669"/>
    <property type="project" value="TreeGrafter"/>
</dbReference>
<dbReference type="InterPro" id="IPR002102">
    <property type="entry name" value="Cohesin_dom"/>
</dbReference>
<dbReference type="Gene3D" id="1.25.40.10">
    <property type="entry name" value="Tetratricopeptide repeat domain"/>
    <property type="match status" value="1"/>
</dbReference>
<name>A0A226WTA9_CABSO</name>
<comment type="subcellular location">
    <subcellularLocation>
        <location evidence="5">Cell outer membrane</location>
    </subcellularLocation>
    <subcellularLocation>
        <location evidence="1">Membrane</location>
    </subcellularLocation>
</comment>
<dbReference type="Gene3D" id="2.60.40.680">
    <property type="match status" value="1"/>
</dbReference>
<dbReference type="GO" id="GO:0009306">
    <property type="term" value="P:protein secretion"/>
    <property type="evidence" value="ECO:0007669"/>
    <property type="project" value="InterPro"/>
</dbReference>
<evidence type="ECO:0000259" key="10">
    <source>
        <dbReference type="Pfam" id="PF03958"/>
    </source>
</evidence>
<dbReference type="PANTHER" id="PTHR30332:SF17">
    <property type="entry name" value="TYPE IV PILIATION SYSTEM PROTEIN DR_0774-RELATED"/>
    <property type="match status" value="1"/>
</dbReference>
<feature type="chain" id="PRO_5013031097" evidence="7">
    <location>
        <begin position="19"/>
        <end position="750"/>
    </location>
</feature>
<evidence type="ECO:0000256" key="1">
    <source>
        <dbReference type="ARBA" id="ARBA00004370"/>
    </source>
</evidence>
<evidence type="ECO:0000256" key="3">
    <source>
        <dbReference type="ARBA" id="ARBA00023136"/>
    </source>
</evidence>
<dbReference type="GO" id="GO:0030246">
    <property type="term" value="F:carbohydrate binding"/>
    <property type="evidence" value="ECO:0007669"/>
    <property type="project" value="InterPro"/>
</dbReference>
<dbReference type="GO" id="GO:0009279">
    <property type="term" value="C:cell outer membrane"/>
    <property type="evidence" value="ECO:0007669"/>
    <property type="project" value="UniProtKB-SubCell"/>
</dbReference>